<dbReference type="EMBL" id="LAZR01000113">
    <property type="protein sequence ID" value="KKN90017.1"/>
    <property type="molecule type" value="Genomic_DNA"/>
</dbReference>
<dbReference type="AlphaFoldDB" id="A0A0F9UR93"/>
<sequence length="272" mass="30887">MDSRMKKKIIPPAVLTEEPFETTMEREWTRYAMDKTCLSYWFPKIQAAGLPVPKTIIVPMPVEAFCDAFHVFDGKPMTGKAQPFFDEIKAAADKIGYPCFLRTGQTSGKHDWDRTCFIESAEVDIAHHVIALVEFSEMVALSGLACNIWAVREFLPTKPLATCPIYENMPVCREFRVFVEDGTVKCFHPYWPMEALERGGVDEKEMQGIYDQLCQGPDEQVVLGIASRAGEVVGGAWSVDMLETERGWFLTDMAEAERSYHWEGCELFKEES</sequence>
<proteinExistence type="predicted"/>
<evidence type="ECO:0008006" key="2">
    <source>
        <dbReference type="Google" id="ProtNLM"/>
    </source>
</evidence>
<comment type="caution">
    <text evidence="1">The sequence shown here is derived from an EMBL/GenBank/DDBJ whole genome shotgun (WGS) entry which is preliminary data.</text>
</comment>
<organism evidence="1">
    <name type="scientific">marine sediment metagenome</name>
    <dbReference type="NCBI Taxonomy" id="412755"/>
    <lineage>
        <taxon>unclassified sequences</taxon>
        <taxon>metagenomes</taxon>
        <taxon>ecological metagenomes</taxon>
    </lineage>
</organism>
<reference evidence="1" key="1">
    <citation type="journal article" date="2015" name="Nature">
        <title>Complex archaea that bridge the gap between prokaryotes and eukaryotes.</title>
        <authorList>
            <person name="Spang A."/>
            <person name="Saw J.H."/>
            <person name="Jorgensen S.L."/>
            <person name="Zaremba-Niedzwiedzka K."/>
            <person name="Martijn J."/>
            <person name="Lind A.E."/>
            <person name="van Eijk R."/>
            <person name="Schleper C."/>
            <person name="Guy L."/>
            <person name="Ettema T.J."/>
        </authorList>
    </citation>
    <scope>NUCLEOTIDE SEQUENCE</scope>
</reference>
<gene>
    <name evidence="1" type="ORF">LCGC14_0231290</name>
</gene>
<evidence type="ECO:0000313" key="1">
    <source>
        <dbReference type="EMBL" id="KKN90017.1"/>
    </source>
</evidence>
<accession>A0A0F9UR93</accession>
<protein>
    <recommendedName>
        <fullName evidence="2">ATP-grasp domain-containing protein</fullName>
    </recommendedName>
</protein>
<name>A0A0F9UR93_9ZZZZ</name>